<dbReference type="GO" id="GO:0005829">
    <property type="term" value="C:cytosol"/>
    <property type="evidence" value="ECO:0007669"/>
    <property type="project" value="TreeGrafter"/>
</dbReference>
<dbReference type="InterPro" id="IPR029062">
    <property type="entry name" value="Class_I_gatase-like"/>
</dbReference>
<organism evidence="3 4">
    <name type="scientific">Macrococcus equipercicus</name>
    <dbReference type="NCBI Taxonomy" id="69967"/>
    <lineage>
        <taxon>Bacteria</taxon>
        <taxon>Bacillati</taxon>
        <taxon>Bacillota</taxon>
        <taxon>Bacilli</taxon>
        <taxon>Bacillales</taxon>
        <taxon>Staphylococcaceae</taxon>
        <taxon>Macrococcus</taxon>
    </lineage>
</organism>
<dbReference type="FunFam" id="3.40.50.880:FF:000003">
    <property type="entry name" value="Anthranilate synthase component II"/>
    <property type="match status" value="1"/>
</dbReference>
<gene>
    <name evidence="3" type="ORF">KFV11_02775</name>
</gene>
<dbReference type="PROSITE" id="PS51273">
    <property type="entry name" value="GATASE_TYPE_1"/>
    <property type="match status" value="1"/>
</dbReference>
<dbReference type="PRINTS" id="PR00099">
    <property type="entry name" value="CPSGATASE"/>
</dbReference>
<name>A0A9Q9BTV5_9STAP</name>
<reference evidence="3" key="1">
    <citation type="submission" date="2021-04" db="EMBL/GenBank/DDBJ databases">
        <title>Complete Genome Sequences of Macrococcus spp. from dog and cattle.</title>
        <authorList>
            <person name="Schwendener S."/>
            <person name="Perreten V."/>
        </authorList>
    </citation>
    <scope>NUCLEOTIDE SEQUENCE</scope>
    <source>
        <strain evidence="3">Epi0143-OL</strain>
    </source>
</reference>
<proteinExistence type="predicted"/>
<dbReference type="CDD" id="cd01743">
    <property type="entry name" value="GATase1_Anthranilate_Synthase"/>
    <property type="match status" value="1"/>
</dbReference>
<accession>A0A9Q9BTV5</accession>
<dbReference type="PRINTS" id="PR00096">
    <property type="entry name" value="GATASE"/>
</dbReference>
<dbReference type="GO" id="GO:0000162">
    <property type="term" value="P:L-tryptophan biosynthetic process"/>
    <property type="evidence" value="ECO:0007669"/>
    <property type="project" value="TreeGrafter"/>
</dbReference>
<dbReference type="PANTHER" id="PTHR43418">
    <property type="entry name" value="MULTIFUNCTIONAL TRYPTOPHAN BIOSYNTHESIS PROTEIN-RELATED"/>
    <property type="match status" value="1"/>
</dbReference>
<sequence length="186" mass="20536">MLLMIDNYDSFTYNIVHYLEGLDYDVVVRTPDELTLEEISLLHPEAIIISPGPGHPLEAELCLAVVREFQGKYPLLGICLGFQVIVAAFGGQVVQGPPVHGHQVMMTHDGQGMFEGLKNPLAVGRYHSLRASVVPDCLTITASADDVIMAVRHRSLPIEAVQYHPESVLTDCGREQLANFLKRCSR</sequence>
<dbReference type="Pfam" id="PF00117">
    <property type="entry name" value="GATase"/>
    <property type="match status" value="1"/>
</dbReference>
<evidence type="ECO:0000256" key="1">
    <source>
        <dbReference type="ARBA" id="ARBA00022962"/>
    </source>
</evidence>
<dbReference type="Proteomes" id="UP001057381">
    <property type="component" value="Chromosome"/>
</dbReference>
<dbReference type="SUPFAM" id="SSF52317">
    <property type="entry name" value="Class I glutamine amidotransferase-like"/>
    <property type="match status" value="1"/>
</dbReference>
<evidence type="ECO:0000313" key="3">
    <source>
        <dbReference type="EMBL" id="UTH14304.1"/>
    </source>
</evidence>
<dbReference type="InterPro" id="IPR006221">
    <property type="entry name" value="TrpG/PapA_dom"/>
</dbReference>
<dbReference type="InterPro" id="IPR017926">
    <property type="entry name" value="GATASE"/>
</dbReference>
<dbReference type="InterPro" id="IPR050472">
    <property type="entry name" value="Anth_synth/Amidotransfase"/>
</dbReference>
<feature type="domain" description="Glutamine amidotransferase" evidence="2">
    <location>
        <begin position="3"/>
        <end position="183"/>
    </location>
</feature>
<dbReference type="PANTHER" id="PTHR43418:SF4">
    <property type="entry name" value="MULTIFUNCTIONAL TRYPTOPHAN BIOSYNTHESIS PROTEIN"/>
    <property type="match status" value="1"/>
</dbReference>
<dbReference type="AlphaFoldDB" id="A0A9Q9BTV5"/>
<keyword evidence="1" id="KW-0315">Glutamine amidotransferase</keyword>
<dbReference type="GO" id="GO:0004049">
    <property type="term" value="F:anthranilate synthase activity"/>
    <property type="evidence" value="ECO:0007669"/>
    <property type="project" value="TreeGrafter"/>
</dbReference>
<dbReference type="EMBL" id="CP073809">
    <property type="protein sequence ID" value="UTH14304.1"/>
    <property type="molecule type" value="Genomic_DNA"/>
</dbReference>
<dbReference type="PRINTS" id="PR00097">
    <property type="entry name" value="ANTSNTHASEII"/>
</dbReference>
<dbReference type="NCBIfam" id="TIGR00566">
    <property type="entry name" value="trpG_papA"/>
    <property type="match status" value="1"/>
</dbReference>
<dbReference type="RefSeq" id="WP_254250306.1">
    <property type="nucleotide sequence ID" value="NZ_CP073809.1"/>
</dbReference>
<dbReference type="Gene3D" id="3.40.50.880">
    <property type="match status" value="1"/>
</dbReference>
<evidence type="ECO:0000259" key="2">
    <source>
        <dbReference type="Pfam" id="PF00117"/>
    </source>
</evidence>
<evidence type="ECO:0000313" key="4">
    <source>
        <dbReference type="Proteomes" id="UP001057381"/>
    </source>
</evidence>
<protein>
    <submittedName>
        <fullName evidence="3">Aminodeoxychorismate/anthranilate synthase component II</fullName>
    </submittedName>
</protein>
<dbReference type="KEGG" id="mequ:KFV11_02775"/>